<proteinExistence type="inferred from homology"/>
<dbReference type="EMBL" id="MCFL01000371">
    <property type="protein sequence ID" value="ORZ27554.1"/>
    <property type="molecule type" value="Genomic_DNA"/>
</dbReference>
<dbReference type="OrthoDB" id="5959761at2759"/>
<feature type="compositionally biased region" description="Basic residues" evidence="5">
    <location>
        <begin position="29"/>
        <end position="42"/>
    </location>
</feature>
<comment type="function">
    <text evidence="1">Ornithine decarboxylase (ODC) antizyme protein that negatively regulates ODC activity and intracellular polyamine biosynthesis in response to increased intracellular polyamine levels. Binds to ODC monomers, inhibiting the assembly of the functional ODC homodimer, and targets the monomers for ubiquitin-independent proteolytic destruction by the 26S proteasome.</text>
</comment>
<dbReference type="GO" id="GO:0075523">
    <property type="term" value="P:viral translational frameshifting"/>
    <property type="evidence" value="ECO:0007669"/>
    <property type="project" value="UniProtKB-KW"/>
</dbReference>
<evidence type="ECO:0000256" key="3">
    <source>
        <dbReference type="ARBA" id="ARBA00011486"/>
    </source>
</evidence>
<gene>
    <name evidence="6" type="ORF">BCR44DRAFT_44413</name>
</gene>
<evidence type="ECO:0000256" key="2">
    <source>
        <dbReference type="ARBA" id="ARBA00008796"/>
    </source>
</evidence>
<dbReference type="InterPro" id="IPR016181">
    <property type="entry name" value="Acyl_CoA_acyltransferase"/>
</dbReference>
<comment type="subunit">
    <text evidence="3">Interacts with ODC and thereby sterically blocks ODC homodimerization.</text>
</comment>
<dbReference type="Proteomes" id="UP000193411">
    <property type="component" value="Unassembled WGS sequence"/>
</dbReference>
<evidence type="ECO:0000313" key="6">
    <source>
        <dbReference type="EMBL" id="ORZ27554.1"/>
    </source>
</evidence>
<name>A0A1Y2H0H7_9FUNG</name>
<dbReference type="Pfam" id="PF02100">
    <property type="entry name" value="ODC_AZ"/>
    <property type="match status" value="1"/>
</dbReference>
<protein>
    <submittedName>
        <fullName evidence="6">Uncharacterized protein</fullName>
    </submittedName>
</protein>
<keyword evidence="7" id="KW-1185">Reference proteome</keyword>
<dbReference type="GO" id="GO:0008073">
    <property type="term" value="F:ornithine decarboxylase inhibitor activity"/>
    <property type="evidence" value="ECO:0007669"/>
    <property type="project" value="InterPro"/>
</dbReference>
<evidence type="ECO:0000313" key="7">
    <source>
        <dbReference type="Proteomes" id="UP000193411"/>
    </source>
</evidence>
<comment type="caution">
    <text evidence="6">The sequence shown here is derived from an EMBL/GenBank/DDBJ whole genome shotgun (WGS) entry which is preliminary data.</text>
</comment>
<dbReference type="InterPro" id="IPR002993">
    <property type="entry name" value="ODC_AZ"/>
</dbReference>
<reference evidence="6 7" key="1">
    <citation type="submission" date="2016-07" db="EMBL/GenBank/DDBJ databases">
        <title>Pervasive Adenine N6-methylation of Active Genes in Fungi.</title>
        <authorList>
            <consortium name="DOE Joint Genome Institute"/>
            <person name="Mondo S.J."/>
            <person name="Dannebaum R.O."/>
            <person name="Kuo R.C."/>
            <person name="Labutti K."/>
            <person name="Haridas S."/>
            <person name="Kuo A."/>
            <person name="Salamov A."/>
            <person name="Ahrendt S.R."/>
            <person name="Lipzen A."/>
            <person name="Sullivan W."/>
            <person name="Andreopoulos W.B."/>
            <person name="Clum A."/>
            <person name="Lindquist E."/>
            <person name="Daum C."/>
            <person name="Ramamoorthy G.K."/>
            <person name="Gryganskyi A."/>
            <person name="Culley D."/>
            <person name="Magnuson J.K."/>
            <person name="James T.Y."/>
            <person name="O'Malley M.A."/>
            <person name="Stajich J.E."/>
            <person name="Spatafora J.W."/>
            <person name="Visel A."/>
            <person name="Grigoriev I.V."/>
        </authorList>
    </citation>
    <scope>NUCLEOTIDE SEQUENCE [LARGE SCALE GENOMIC DNA]</scope>
    <source>
        <strain evidence="6 7">PL171</strain>
    </source>
</reference>
<feature type="compositionally biased region" description="Basic residues" evidence="5">
    <location>
        <begin position="9"/>
        <end position="21"/>
    </location>
</feature>
<accession>A0A1Y2H0H7</accession>
<evidence type="ECO:0000256" key="5">
    <source>
        <dbReference type="SAM" id="MobiDB-lite"/>
    </source>
</evidence>
<dbReference type="AlphaFoldDB" id="A0A1Y2H0H7"/>
<dbReference type="Gene3D" id="3.40.630.60">
    <property type="match status" value="1"/>
</dbReference>
<keyword evidence="4" id="KW-0688">Ribosomal frameshifting</keyword>
<organism evidence="6 7">
    <name type="scientific">Catenaria anguillulae PL171</name>
    <dbReference type="NCBI Taxonomy" id="765915"/>
    <lineage>
        <taxon>Eukaryota</taxon>
        <taxon>Fungi</taxon>
        <taxon>Fungi incertae sedis</taxon>
        <taxon>Blastocladiomycota</taxon>
        <taxon>Blastocladiomycetes</taxon>
        <taxon>Blastocladiales</taxon>
        <taxon>Catenariaceae</taxon>
        <taxon>Catenaria</taxon>
    </lineage>
</organism>
<feature type="region of interest" description="Disordered" evidence="5">
    <location>
        <begin position="1"/>
        <end position="65"/>
    </location>
</feature>
<dbReference type="SUPFAM" id="SSF55729">
    <property type="entry name" value="Acyl-CoA N-acyltransferases (Nat)"/>
    <property type="match status" value="1"/>
</dbReference>
<evidence type="ECO:0000256" key="1">
    <source>
        <dbReference type="ARBA" id="ARBA00002307"/>
    </source>
</evidence>
<comment type="similarity">
    <text evidence="2">Belongs to the ODC antizyme family.</text>
</comment>
<evidence type="ECO:0000256" key="4">
    <source>
        <dbReference type="ARBA" id="ARBA00022758"/>
    </source>
</evidence>
<sequence>MATPIPTRTRTKPRAAIRRRSCATSTRSRTLRLKRTSTKSVRRSGGVDDVDSSTAHGLDAGGASDYVHGKAKEVPAATAMSAVAVPSRAVNPVTLSAIPTPTIAPVTSRSCSSFSSTPTSNNNRSASQLAYGRHVQLTCIDQLTSHFATSPLAAELARDPSAILKHAMVIHIKGIAQPIYAACTYDGVMFVHLIQDPAAASSAAGLHGASDAFRKAVVAILELAEDILECTQLLASVNPQDKQLALALRYVGFELVSPQVVAHETSKCVLLAYTM</sequence>
<dbReference type="InterPro" id="IPR038581">
    <property type="entry name" value="ODC_AZ_sf"/>
</dbReference>